<dbReference type="GO" id="GO:0003676">
    <property type="term" value="F:nucleic acid binding"/>
    <property type="evidence" value="ECO:0007669"/>
    <property type="project" value="InterPro"/>
</dbReference>
<dbReference type="InterPro" id="IPR002052">
    <property type="entry name" value="DNA_methylase_N6_adenine_CS"/>
</dbReference>
<keyword evidence="2" id="KW-1185">Reference proteome</keyword>
<sequence>MNPAPLSDAPRKDPSALGTSGYERIANDFYATPRPALDGLFQIIGDDLAGYIAWEPCVGDGAVSEPLRELVRDVYTSDIVSQNGFVSDKLIDFLRIYRDDDTAACDEAFLQWAVDNVDVETAGAFPITLSEFAALRPGNNGELPSAIITNPPYGKDAEAITRHALHLMQPQAGLVAVLCRHEWDCAKSRSDLFDHPAFAMKITLRHRPRWIADSSGSPRFPYAWFVWDWAKVDPATGISVIAPELRYAR</sequence>
<gene>
    <name evidence="1" type="ORF">BAJUN_03100</name>
</gene>
<dbReference type="InterPro" id="IPR029063">
    <property type="entry name" value="SAM-dependent_MTases_sf"/>
</dbReference>
<keyword evidence="1" id="KW-0808">Transferase</keyword>
<dbReference type="EMBL" id="ON529858">
    <property type="protein sequence ID" value="UTC29916.1"/>
    <property type="molecule type" value="Genomic_DNA"/>
</dbReference>
<reference evidence="1" key="1">
    <citation type="submission" date="2022-05" db="EMBL/GenBank/DDBJ databases">
        <authorList>
            <person name="Friedrich I."/>
            <person name="Poehlein A."/>
            <person name="Schneider D."/>
            <person name="Hertel R."/>
            <person name="Daniel R."/>
        </authorList>
    </citation>
    <scope>NUCLEOTIDE SEQUENCE</scope>
</reference>
<dbReference type="GO" id="GO:0008168">
    <property type="term" value="F:methyltransferase activity"/>
    <property type="evidence" value="ECO:0007669"/>
    <property type="project" value="UniProtKB-KW"/>
</dbReference>
<proteinExistence type="predicted"/>
<accession>A0A9E7STF8</accession>
<evidence type="ECO:0000313" key="2">
    <source>
        <dbReference type="Proteomes" id="UP001057427"/>
    </source>
</evidence>
<protein>
    <submittedName>
        <fullName evidence="1">DNA methylase</fullName>
    </submittedName>
</protein>
<evidence type="ECO:0000313" key="1">
    <source>
        <dbReference type="EMBL" id="UTC29916.1"/>
    </source>
</evidence>
<name>A0A9E7STF8_9CAUD</name>
<dbReference type="Proteomes" id="UP001057427">
    <property type="component" value="Segment"/>
</dbReference>
<keyword evidence="1" id="KW-0489">Methyltransferase</keyword>
<dbReference type="GO" id="GO:0032259">
    <property type="term" value="P:methylation"/>
    <property type="evidence" value="ECO:0007669"/>
    <property type="project" value="UniProtKB-KW"/>
</dbReference>
<dbReference type="PROSITE" id="PS00092">
    <property type="entry name" value="N6_MTASE"/>
    <property type="match status" value="1"/>
</dbReference>
<dbReference type="SUPFAM" id="SSF53335">
    <property type="entry name" value="S-adenosyl-L-methionine-dependent methyltransferases"/>
    <property type="match status" value="1"/>
</dbReference>
<organism evidence="1 2">
    <name type="scientific">Brevundimonas phage vB_BgoS-Bajun</name>
    <dbReference type="NCBI Taxonomy" id="2948594"/>
    <lineage>
        <taxon>Viruses</taxon>
        <taxon>Duplodnaviria</taxon>
        <taxon>Heunggongvirae</taxon>
        <taxon>Uroviricota</taxon>
        <taxon>Caudoviricetes</taxon>
        <taxon>Dolichocephalovirinae</taxon>
    </lineage>
</organism>